<organism evidence="5 6">
    <name type="scientific">Mesorhizobium japonicum (strain LMG 29417 / CECT 9101 / MAFF 303099)</name>
    <name type="common">Mesorhizobium loti (strain MAFF 303099)</name>
    <dbReference type="NCBI Taxonomy" id="266835"/>
    <lineage>
        <taxon>Bacteria</taxon>
        <taxon>Pseudomonadati</taxon>
        <taxon>Pseudomonadota</taxon>
        <taxon>Alphaproteobacteria</taxon>
        <taxon>Hyphomicrobiales</taxon>
        <taxon>Phyllobacteriaceae</taxon>
        <taxon>Mesorhizobium</taxon>
    </lineage>
</organism>
<evidence type="ECO:0000313" key="6">
    <source>
        <dbReference type="Proteomes" id="UP000000552"/>
    </source>
</evidence>
<accession>Q982C5</accession>
<dbReference type="PATRIC" id="fig|266835.9.peg.6956"/>
<dbReference type="HOGENOM" id="CLU_347452_0_0_5"/>
<dbReference type="SMART" id="SM00421">
    <property type="entry name" value="HTH_LUXR"/>
    <property type="match status" value="1"/>
</dbReference>
<evidence type="ECO:0000256" key="1">
    <source>
        <dbReference type="ARBA" id="ARBA00023015"/>
    </source>
</evidence>
<dbReference type="GO" id="GO:0006355">
    <property type="term" value="P:regulation of DNA-templated transcription"/>
    <property type="evidence" value="ECO:0007669"/>
    <property type="project" value="InterPro"/>
</dbReference>
<gene>
    <name evidence="5" type="ordered locus">mll9138</name>
</gene>
<reference evidence="5 6" key="1">
    <citation type="journal article" date="2000" name="DNA Res.">
        <title>Complete genome structure of the nitrogen-fixing symbiotic bacterium Mesorhizobium loti.</title>
        <authorList>
            <person name="Kaneko T."/>
            <person name="Nakamura Y."/>
            <person name="Sato S."/>
            <person name="Asamizu E."/>
            <person name="Kato T."/>
            <person name="Sasamoto S."/>
            <person name="Watanabe A."/>
            <person name="Idesawa K."/>
            <person name="Ishikawa A."/>
            <person name="Kawashima K."/>
            <person name="Kimura T."/>
            <person name="Kishida Y."/>
            <person name="Kiyokawa C."/>
            <person name="Kohara M."/>
            <person name="Matsumoto M."/>
            <person name="Matsuno A."/>
            <person name="Mochizuki Y."/>
            <person name="Nakayama S."/>
            <person name="Nakazaki N."/>
            <person name="Shimpo S."/>
            <person name="Sugimoto M."/>
            <person name="Takeuchi C."/>
            <person name="Yamada M."/>
            <person name="Tabata S."/>
        </authorList>
    </citation>
    <scope>NUCLEOTIDE SEQUENCE [LARGE SCALE GENOMIC DNA]</scope>
    <source>
        <strain evidence="6">LMG 29417 / CECT 9101 / MAFF 303099</strain>
        <plasmid evidence="5 6">pMLa</plasmid>
    </source>
</reference>
<dbReference type="InterPro" id="IPR016032">
    <property type="entry name" value="Sig_transdc_resp-reg_C-effctor"/>
</dbReference>
<dbReference type="KEGG" id="mlo:mll9138"/>
<evidence type="ECO:0000256" key="3">
    <source>
        <dbReference type="ARBA" id="ARBA00023163"/>
    </source>
</evidence>
<geneLocation type="plasmid" evidence="5 6">
    <name>pMLa</name>
</geneLocation>
<sequence>MTSLAVSRASSIANIAPPGARAHRYRINADFPRTAIVHQILGRPEAIVVLEAPAGMGKSVILDQIAGQKKLRVHADANPPKLQTNRLALWDIPPHAIAGPLPEQLLSGGSRAIIAKRPDTEIPGLPRALAYGAAHVLDREMLLVSAEEGERLFGPKQAKRIMAVSGGWPLIAFRGDSSGNLSQFLRFEFLADMVDEELVDLKLLAEGAALPPRSSDGLFPIARVGQNRRLQLCAQGLSSHLSSAVEAVISERLSTPAGANAIAETYAEHARPVDAITTYQQVGFYDKALAEFNRAGGLFFIYFHGTAANDRVLAGFPASFAHQREILVLSLALPSLKRGDISRARRLIADRFGDSANDVETVFASRTLFSREFREFRFLMLIYEDHQFSEELLATLFNLIAEFPGDAHLFRGTFYNSMLEYYIRRREFAKAEQMAQRAMHHYQSAHAPILSFYISLHQAMMALMKGDTIAAGKHAMLSAKSLSEVPFETLNDMRLQALLEACVDYDGGRAESLARFLNTEIDDFSHGEIWPSLMEFTLLYGSQAMATHFSLLAARGFLDRWRVYQITNHAFQAMVSIREAIILQNANRWSEAATRLRSIATSIDRDWVLAHPGDVSRLVDRDDIGLLLAWLRQILHEQPDLPPIETLLAATLSNLSITDRQRMGVNVWLAYIHRRRRDLTKARAILLRVFEDAARLGSIAPLAEEKLFLGELLDNKRISEFLGASSSARQVIRKLRDSGHLSPVPGIRSELSRRENKILVIVCEGAANKSIAVMLGVSEATVKFHLGNVYRKLGCRTRQEAISIARATGIVG</sequence>
<dbReference type="AlphaFoldDB" id="Q982C5"/>
<keyword evidence="3" id="KW-0804">Transcription</keyword>
<dbReference type="Pfam" id="PF00196">
    <property type="entry name" value="GerE"/>
    <property type="match status" value="1"/>
</dbReference>
<dbReference type="PANTHER" id="PTHR44688:SF16">
    <property type="entry name" value="DNA-BINDING TRANSCRIPTIONAL ACTIVATOR DEVR_DOSR"/>
    <property type="match status" value="1"/>
</dbReference>
<keyword evidence="5" id="KW-0614">Plasmid</keyword>
<dbReference type="InterPro" id="IPR000792">
    <property type="entry name" value="Tscrpt_reg_LuxR_C"/>
</dbReference>
<keyword evidence="2" id="KW-0238">DNA-binding</keyword>
<dbReference type="EMBL" id="BA000013">
    <property type="protein sequence ID" value="BAB54534.1"/>
    <property type="molecule type" value="Genomic_DNA"/>
</dbReference>
<evidence type="ECO:0000256" key="2">
    <source>
        <dbReference type="ARBA" id="ARBA00023125"/>
    </source>
</evidence>
<dbReference type="InterPro" id="IPR036388">
    <property type="entry name" value="WH-like_DNA-bd_sf"/>
</dbReference>
<dbReference type="SUPFAM" id="SSF46894">
    <property type="entry name" value="C-terminal effector domain of the bipartite response regulators"/>
    <property type="match status" value="1"/>
</dbReference>
<dbReference type="PROSITE" id="PS00622">
    <property type="entry name" value="HTH_LUXR_1"/>
    <property type="match status" value="1"/>
</dbReference>
<name>Q982C5_RHILO</name>
<proteinExistence type="predicted"/>
<feature type="domain" description="HTH luxR-type" evidence="4">
    <location>
        <begin position="744"/>
        <end position="809"/>
    </location>
</feature>
<dbReference type="PROSITE" id="PS50043">
    <property type="entry name" value="HTH_LUXR_2"/>
    <property type="match status" value="1"/>
</dbReference>
<dbReference type="CDD" id="cd06170">
    <property type="entry name" value="LuxR_C_like"/>
    <property type="match status" value="1"/>
</dbReference>
<dbReference type="PRINTS" id="PR00038">
    <property type="entry name" value="HTHLUXR"/>
</dbReference>
<dbReference type="PANTHER" id="PTHR44688">
    <property type="entry name" value="DNA-BINDING TRANSCRIPTIONAL ACTIVATOR DEVR_DOSR"/>
    <property type="match status" value="1"/>
</dbReference>
<dbReference type="Proteomes" id="UP000000552">
    <property type="component" value="Plasmid pMLa"/>
</dbReference>
<protein>
    <submittedName>
        <fullName evidence="5">Two-component regulator</fullName>
    </submittedName>
</protein>
<evidence type="ECO:0000259" key="4">
    <source>
        <dbReference type="PROSITE" id="PS50043"/>
    </source>
</evidence>
<keyword evidence="1" id="KW-0805">Transcription regulation</keyword>
<dbReference type="GO" id="GO:0003677">
    <property type="term" value="F:DNA binding"/>
    <property type="evidence" value="ECO:0007669"/>
    <property type="project" value="UniProtKB-KW"/>
</dbReference>
<evidence type="ECO:0000313" key="5">
    <source>
        <dbReference type="EMBL" id="BAB54534.1"/>
    </source>
</evidence>
<dbReference type="Gene3D" id="1.10.10.10">
    <property type="entry name" value="Winged helix-like DNA-binding domain superfamily/Winged helix DNA-binding domain"/>
    <property type="match status" value="1"/>
</dbReference>